<gene>
    <name evidence="2" type="ORF">H8693_06835</name>
</gene>
<protein>
    <submittedName>
        <fullName evidence="2">MerR family transcriptional regulator</fullName>
    </submittedName>
</protein>
<dbReference type="Proteomes" id="UP000617951">
    <property type="component" value="Unassembled WGS sequence"/>
</dbReference>
<reference evidence="2" key="1">
    <citation type="submission" date="2020-08" db="EMBL/GenBank/DDBJ databases">
        <title>Genome public.</title>
        <authorList>
            <person name="Liu C."/>
            <person name="Sun Q."/>
        </authorList>
    </citation>
    <scope>NUCLEOTIDE SEQUENCE</scope>
    <source>
        <strain evidence="2">NSJ-63</strain>
    </source>
</reference>
<feature type="domain" description="HTH merR-type" evidence="1">
    <location>
        <begin position="1"/>
        <end position="66"/>
    </location>
</feature>
<evidence type="ECO:0000313" key="3">
    <source>
        <dbReference type="Proteomes" id="UP000617951"/>
    </source>
</evidence>
<organism evidence="2 3">
    <name type="scientific">Guopingia tenuis</name>
    <dbReference type="NCBI Taxonomy" id="2763656"/>
    <lineage>
        <taxon>Bacteria</taxon>
        <taxon>Bacillati</taxon>
        <taxon>Bacillota</taxon>
        <taxon>Clostridia</taxon>
        <taxon>Christensenellales</taxon>
        <taxon>Christensenellaceae</taxon>
        <taxon>Guopingia</taxon>
    </lineage>
</organism>
<accession>A0A926DID2</accession>
<sequence length="119" mass="14393">MTKQEVSERFQIPIAILDEYESWNLCDSVRQVMEAWQYDDRDIERLSLIMTLHDIGFAKEEIFSYMKLYLAGRDTRAERLALLNKRRLASLDEIHFREMQLARLDYLRYEIQKDKKKKG</sequence>
<comment type="caution">
    <text evidence="2">The sequence shown here is derived from an EMBL/GenBank/DDBJ whole genome shotgun (WGS) entry which is preliminary data.</text>
</comment>
<dbReference type="GO" id="GO:0003677">
    <property type="term" value="F:DNA binding"/>
    <property type="evidence" value="ECO:0007669"/>
    <property type="project" value="InterPro"/>
</dbReference>
<dbReference type="SUPFAM" id="SSF46955">
    <property type="entry name" value="Putative DNA-binding domain"/>
    <property type="match status" value="1"/>
</dbReference>
<dbReference type="Gene3D" id="1.10.1660.10">
    <property type="match status" value="1"/>
</dbReference>
<dbReference type="Pfam" id="PF13411">
    <property type="entry name" value="MerR_1"/>
    <property type="match status" value="1"/>
</dbReference>
<name>A0A926DID2_9FIRM</name>
<dbReference type="RefSeq" id="WP_249280370.1">
    <property type="nucleotide sequence ID" value="NZ_JACRSS010000003.1"/>
</dbReference>
<evidence type="ECO:0000259" key="1">
    <source>
        <dbReference type="Pfam" id="PF13411"/>
    </source>
</evidence>
<evidence type="ECO:0000313" key="2">
    <source>
        <dbReference type="EMBL" id="MBC8538648.1"/>
    </source>
</evidence>
<keyword evidence="3" id="KW-1185">Reference proteome</keyword>
<dbReference type="InterPro" id="IPR000551">
    <property type="entry name" value="MerR-type_HTH_dom"/>
</dbReference>
<dbReference type="GO" id="GO:0006355">
    <property type="term" value="P:regulation of DNA-templated transcription"/>
    <property type="evidence" value="ECO:0007669"/>
    <property type="project" value="InterPro"/>
</dbReference>
<dbReference type="EMBL" id="JACRSS010000003">
    <property type="protein sequence ID" value="MBC8538648.1"/>
    <property type="molecule type" value="Genomic_DNA"/>
</dbReference>
<proteinExistence type="predicted"/>
<dbReference type="InterPro" id="IPR009061">
    <property type="entry name" value="DNA-bd_dom_put_sf"/>
</dbReference>
<dbReference type="AlphaFoldDB" id="A0A926DID2"/>